<keyword evidence="6 8" id="KW-0408">Iron</keyword>
<evidence type="ECO:0008006" key="12">
    <source>
        <dbReference type="Google" id="ProtNLM"/>
    </source>
</evidence>
<dbReference type="Proteomes" id="UP001140453">
    <property type="component" value="Unassembled WGS sequence"/>
</dbReference>
<dbReference type="CDD" id="cd11040">
    <property type="entry name" value="CYP7_CYP8-like"/>
    <property type="match status" value="1"/>
</dbReference>
<keyword evidence="4" id="KW-0444">Lipid biosynthesis</keyword>
<evidence type="ECO:0000256" key="2">
    <source>
        <dbReference type="ARBA" id="ARBA00004389"/>
    </source>
</evidence>
<comment type="caution">
    <text evidence="10">The sequence shown here is derived from an EMBL/GenBank/DDBJ whole genome shotgun (WGS) entry which is preliminary data.</text>
</comment>
<dbReference type="AlphaFoldDB" id="A0A9W9CX38"/>
<name>A0A9W9CX38_9PEZI</name>
<dbReference type="Gene3D" id="1.10.630.10">
    <property type="entry name" value="Cytochrome P450"/>
    <property type="match status" value="1"/>
</dbReference>
<dbReference type="PROSITE" id="PS00086">
    <property type="entry name" value="CYTOCHROME_P450"/>
    <property type="match status" value="1"/>
</dbReference>
<comment type="cofactor">
    <cofactor evidence="1 8">
        <name>heme</name>
        <dbReference type="ChEBI" id="CHEBI:30413"/>
    </cofactor>
</comment>
<evidence type="ECO:0000256" key="6">
    <source>
        <dbReference type="ARBA" id="ARBA00023004"/>
    </source>
</evidence>
<reference evidence="10" key="1">
    <citation type="submission" date="2022-10" db="EMBL/GenBank/DDBJ databases">
        <title>Tapping the CABI collections for fungal endophytes: first genome assemblies for Collariella, Neodidymelliopsis, Ascochyta clinopodiicola, Didymella pomorum, Didymosphaeria variabile, Neocosmospora piperis and Neocucurbitaria cava.</title>
        <authorList>
            <person name="Hill R."/>
        </authorList>
    </citation>
    <scope>NUCLEOTIDE SEQUENCE</scope>
    <source>
        <strain evidence="10">IMI 355082</strain>
    </source>
</reference>
<evidence type="ECO:0000256" key="8">
    <source>
        <dbReference type="PIRSR" id="PIRSR602403-1"/>
    </source>
</evidence>
<proteinExistence type="inferred from homology"/>
<dbReference type="SUPFAM" id="SSF48264">
    <property type="entry name" value="Cytochrome P450"/>
    <property type="match status" value="1"/>
</dbReference>
<dbReference type="InterPro" id="IPR017972">
    <property type="entry name" value="Cyt_P450_CS"/>
</dbReference>
<comment type="subcellular location">
    <subcellularLocation>
        <location evidence="2">Endoplasmic reticulum membrane</location>
        <topology evidence="2">Single-pass membrane protein</topology>
    </subcellularLocation>
</comment>
<protein>
    <recommendedName>
        <fullName evidence="12">Cytochrome P450</fullName>
    </recommendedName>
</protein>
<dbReference type="PANTHER" id="PTHR24306:SF7">
    <property type="entry name" value="AHBB"/>
    <property type="match status" value="1"/>
</dbReference>
<feature type="binding site" description="axial binding residue" evidence="8">
    <location>
        <position position="481"/>
    </location>
    <ligand>
        <name>heme</name>
        <dbReference type="ChEBI" id="CHEBI:30413"/>
    </ligand>
    <ligandPart>
        <name>Fe</name>
        <dbReference type="ChEBI" id="CHEBI:18248"/>
    </ligandPart>
</feature>
<keyword evidence="4" id="KW-0443">Lipid metabolism</keyword>
<dbReference type="GO" id="GO:0005506">
    <property type="term" value="F:iron ion binding"/>
    <property type="evidence" value="ECO:0007669"/>
    <property type="project" value="InterPro"/>
</dbReference>
<evidence type="ECO:0000313" key="10">
    <source>
        <dbReference type="EMBL" id="KAJ4390741.1"/>
    </source>
</evidence>
<keyword evidence="7 9" id="KW-0503">Monooxygenase</keyword>
<evidence type="ECO:0000256" key="7">
    <source>
        <dbReference type="ARBA" id="ARBA00023033"/>
    </source>
</evidence>
<keyword evidence="5 8" id="KW-0479">Metal-binding</keyword>
<comment type="similarity">
    <text evidence="3 9">Belongs to the cytochrome P450 family.</text>
</comment>
<dbReference type="GO" id="GO:0004497">
    <property type="term" value="F:monooxygenase activity"/>
    <property type="evidence" value="ECO:0007669"/>
    <property type="project" value="UniProtKB-KW"/>
</dbReference>
<dbReference type="GO" id="GO:0020037">
    <property type="term" value="F:heme binding"/>
    <property type="evidence" value="ECO:0007669"/>
    <property type="project" value="InterPro"/>
</dbReference>
<keyword evidence="8 9" id="KW-0349">Heme</keyword>
<dbReference type="InterPro" id="IPR036396">
    <property type="entry name" value="Cyt_P450_sf"/>
</dbReference>
<gene>
    <name evidence="10" type="ORF">N0V93_004339</name>
</gene>
<evidence type="ECO:0000256" key="1">
    <source>
        <dbReference type="ARBA" id="ARBA00001971"/>
    </source>
</evidence>
<evidence type="ECO:0000256" key="5">
    <source>
        <dbReference type="ARBA" id="ARBA00022723"/>
    </source>
</evidence>
<sequence>MAFFNLFLAAPTVLLVVLAGTYLWTNIRYRLALRSTKAVHEPPHLPYAIPWLGSSLEFLDQNVGGFYHKLFRRHPRDAGACTALLGGDSIHLLNSPTAVQAMFKLKNEVANRDSMNRNIMLNCCGMSAEDYDKYGPEYHQDHQLSQEFLLRQSNANELGIEFARCLRDVLLSELRAIGGEQKATKRVELYDWLRTAMFKASATTYMGDHVLKSYPDFATDFIAWDSGFLDLMFGFGKLMAPKAHAAREKAIAGITKWIEDVDRLTEGKCPYPNDPNVAWEPNWGSRLSRGRQQLWHDLGLSQRGRASAELGISFGLNSNAIPATNWMLLHILDPKTPDILPRVLAEIKTAAVVNADDTITLDIQKLASQPLLQSIFHETLRRYTDVMVTRELFDDVKLPLDDNDKESSRSLLLKKGSMVIAPSLMNHWDSTFYVDPPADVFYAERFLAPASSEKKEIGEYVFSTAAAGNRMWPWGGGKTICPGRLFAKQEAMAAVAMTLLSFDIEPVDKTSFKIPGLAKSNPGSVSLAPNGDVEVWLRPKSKSES</sequence>
<dbReference type="PRINTS" id="PR00465">
    <property type="entry name" value="EP450IV"/>
</dbReference>
<dbReference type="EMBL" id="JAPEVB010000003">
    <property type="protein sequence ID" value="KAJ4390741.1"/>
    <property type="molecule type" value="Genomic_DNA"/>
</dbReference>
<dbReference type="GO" id="GO:0005789">
    <property type="term" value="C:endoplasmic reticulum membrane"/>
    <property type="evidence" value="ECO:0007669"/>
    <property type="project" value="UniProtKB-SubCell"/>
</dbReference>
<evidence type="ECO:0000256" key="4">
    <source>
        <dbReference type="ARBA" id="ARBA00022516"/>
    </source>
</evidence>
<evidence type="ECO:0000256" key="9">
    <source>
        <dbReference type="RuleBase" id="RU000461"/>
    </source>
</evidence>
<organism evidence="10 11">
    <name type="scientific">Gnomoniopsis smithogilvyi</name>
    <dbReference type="NCBI Taxonomy" id="1191159"/>
    <lineage>
        <taxon>Eukaryota</taxon>
        <taxon>Fungi</taxon>
        <taxon>Dikarya</taxon>
        <taxon>Ascomycota</taxon>
        <taxon>Pezizomycotina</taxon>
        <taxon>Sordariomycetes</taxon>
        <taxon>Sordariomycetidae</taxon>
        <taxon>Diaporthales</taxon>
        <taxon>Gnomoniaceae</taxon>
        <taxon>Gnomoniopsis</taxon>
    </lineage>
</organism>
<evidence type="ECO:0000256" key="3">
    <source>
        <dbReference type="ARBA" id="ARBA00010617"/>
    </source>
</evidence>
<keyword evidence="11" id="KW-1185">Reference proteome</keyword>
<keyword evidence="9" id="KW-0560">Oxidoreductase</keyword>
<dbReference type="PANTHER" id="PTHR24306">
    <property type="match status" value="1"/>
</dbReference>
<dbReference type="InterPro" id="IPR001128">
    <property type="entry name" value="Cyt_P450"/>
</dbReference>
<dbReference type="Pfam" id="PF00067">
    <property type="entry name" value="p450"/>
    <property type="match status" value="1"/>
</dbReference>
<dbReference type="OrthoDB" id="3366823at2759"/>
<accession>A0A9W9CX38</accession>
<dbReference type="InterPro" id="IPR002403">
    <property type="entry name" value="Cyt_P450_E_grp-IV"/>
</dbReference>
<evidence type="ECO:0000313" key="11">
    <source>
        <dbReference type="Proteomes" id="UP001140453"/>
    </source>
</evidence>
<dbReference type="GO" id="GO:0016705">
    <property type="term" value="F:oxidoreductase activity, acting on paired donors, with incorporation or reduction of molecular oxygen"/>
    <property type="evidence" value="ECO:0007669"/>
    <property type="project" value="InterPro"/>
</dbReference>